<accession>A0A6G1ICD1</accession>
<organism evidence="1 2">
    <name type="scientific">Lentithecium fluviatile CBS 122367</name>
    <dbReference type="NCBI Taxonomy" id="1168545"/>
    <lineage>
        <taxon>Eukaryota</taxon>
        <taxon>Fungi</taxon>
        <taxon>Dikarya</taxon>
        <taxon>Ascomycota</taxon>
        <taxon>Pezizomycotina</taxon>
        <taxon>Dothideomycetes</taxon>
        <taxon>Pleosporomycetidae</taxon>
        <taxon>Pleosporales</taxon>
        <taxon>Massarineae</taxon>
        <taxon>Lentitheciaceae</taxon>
        <taxon>Lentithecium</taxon>
    </lineage>
</organism>
<gene>
    <name evidence="1" type="ORF">K458DRAFT_397540</name>
</gene>
<dbReference type="AlphaFoldDB" id="A0A6G1ICD1"/>
<dbReference type="OrthoDB" id="4757095at2759"/>
<evidence type="ECO:0000313" key="1">
    <source>
        <dbReference type="EMBL" id="KAF2675872.1"/>
    </source>
</evidence>
<protein>
    <submittedName>
        <fullName evidence="1">Uncharacterized protein</fullName>
    </submittedName>
</protein>
<dbReference type="EMBL" id="MU005646">
    <property type="protein sequence ID" value="KAF2675872.1"/>
    <property type="molecule type" value="Genomic_DNA"/>
</dbReference>
<sequence length="114" mass="12474">MPFTEVFESGVAPREYIYAFPGTPSAGPSRALNGTALQMSASMHAAVKRPHDVAHIGSVGRSLTRPVEKARNAKLHVASKKKRLGFLDLPAEIRNQIYACADAYHVHEDRLLAH</sequence>
<dbReference type="Proteomes" id="UP000799291">
    <property type="component" value="Unassembled WGS sequence"/>
</dbReference>
<keyword evidence="2" id="KW-1185">Reference proteome</keyword>
<evidence type="ECO:0000313" key="2">
    <source>
        <dbReference type="Proteomes" id="UP000799291"/>
    </source>
</evidence>
<name>A0A6G1ICD1_9PLEO</name>
<reference evidence="1" key="1">
    <citation type="journal article" date="2020" name="Stud. Mycol.">
        <title>101 Dothideomycetes genomes: a test case for predicting lifestyles and emergence of pathogens.</title>
        <authorList>
            <person name="Haridas S."/>
            <person name="Albert R."/>
            <person name="Binder M."/>
            <person name="Bloem J."/>
            <person name="Labutti K."/>
            <person name="Salamov A."/>
            <person name="Andreopoulos B."/>
            <person name="Baker S."/>
            <person name="Barry K."/>
            <person name="Bills G."/>
            <person name="Bluhm B."/>
            <person name="Cannon C."/>
            <person name="Castanera R."/>
            <person name="Culley D."/>
            <person name="Daum C."/>
            <person name="Ezra D."/>
            <person name="Gonzalez J."/>
            <person name="Henrissat B."/>
            <person name="Kuo A."/>
            <person name="Liang C."/>
            <person name="Lipzen A."/>
            <person name="Lutzoni F."/>
            <person name="Magnuson J."/>
            <person name="Mondo S."/>
            <person name="Nolan M."/>
            <person name="Ohm R."/>
            <person name="Pangilinan J."/>
            <person name="Park H.-J."/>
            <person name="Ramirez L."/>
            <person name="Alfaro M."/>
            <person name="Sun H."/>
            <person name="Tritt A."/>
            <person name="Yoshinaga Y."/>
            <person name="Zwiers L.-H."/>
            <person name="Turgeon B."/>
            <person name="Goodwin S."/>
            <person name="Spatafora J."/>
            <person name="Crous P."/>
            <person name="Grigoriev I."/>
        </authorList>
    </citation>
    <scope>NUCLEOTIDE SEQUENCE</scope>
    <source>
        <strain evidence="1">CBS 122367</strain>
    </source>
</reference>
<proteinExistence type="predicted"/>